<keyword evidence="13" id="KW-1015">Disulfide bond</keyword>
<evidence type="ECO:0000256" key="4">
    <source>
        <dbReference type="ARBA" id="ARBA00022679"/>
    </source>
</evidence>
<keyword evidence="7" id="KW-0430">Lectin</keyword>
<evidence type="ECO:0000256" key="15">
    <source>
        <dbReference type="ARBA" id="ARBA00023180"/>
    </source>
</evidence>
<dbReference type="EMBL" id="JXTB01000216">
    <property type="protein sequence ID" value="PON52625.1"/>
    <property type="molecule type" value="Genomic_DNA"/>
</dbReference>
<evidence type="ECO:0000256" key="17">
    <source>
        <dbReference type="ARBA" id="ARBA00048679"/>
    </source>
</evidence>
<dbReference type="SMART" id="SM00220">
    <property type="entry name" value="S_TKc"/>
    <property type="match status" value="1"/>
</dbReference>
<organism evidence="23 24">
    <name type="scientific">Parasponia andersonii</name>
    <name type="common">Sponia andersonii</name>
    <dbReference type="NCBI Taxonomy" id="3476"/>
    <lineage>
        <taxon>Eukaryota</taxon>
        <taxon>Viridiplantae</taxon>
        <taxon>Streptophyta</taxon>
        <taxon>Embryophyta</taxon>
        <taxon>Tracheophyta</taxon>
        <taxon>Spermatophyta</taxon>
        <taxon>Magnoliopsida</taxon>
        <taxon>eudicotyledons</taxon>
        <taxon>Gunneridae</taxon>
        <taxon>Pentapetalae</taxon>
        <taxon>rosids</taxon>
        <taxon>fabids</taxon>
        <taxon>Rosales</taxon>
        <taxon>Cannabaceae</taxon>
        <taxon>Parasponia</taxon>
    </lineage>
</organism>
<proteinExistence type="inferred from homology"/>
<evidence type="ECO:0000256" key="8">
    <source>
        <dbReference type="ARBA" id="ARBA00022741"/>
    </source>
</evidence>
<dbReference type="InterPro" id="IPR000719">
    <property type="entry name" value="Prot_kinase_dom"/>
</dbReference>
<evidence type="ECO:0000256" key="20">
    <source>
        <dbReference type="SAM" id="SignalP"/>
    </source>
</evidence>
<dbReference type="STRING" id="3476.A0A2P5BV01"/>
<evidence type="ECO:0000256" key="14">
    <source>
        <dbReference type="ARBA" id="ARBA00023170"/>
    </source>
</evidence>
<dbReference type="PROSITE" id="PS00107">
    <property type="entry name" value="PROTEIN_KINASE_ATP"/>
    <property type="match status" value="1"/>
</dbReference>
<dbReference type="FunFam" id="2.90.10.10:FF:000013">
    <property type="entry name" value="G-type lectin S-receptor-like serine/threonine-protein kinase LECRK1"/>
    <property type="match status" value="1"/>
</dbReference>
<evidence type="ECO:0000256" key="5">
    <source>
        <dbReference type="ARBA" id="ARBA00022692"/>
    </source>
</evidence>
<evidence type="ECO:0000313" key="23">
    <source>
        <dbReference type="EMBL" id="PON52625.1"/>
    </source>
</evidence>
<dbReference type="PANTHER" id="PTHR47976:SF15">
    <property type="entry name" value="G-TYPE LECTIN S-RECEPTOR-LIKE SERINE_THREONINE-PROTEIN KINASE RLK1"/>
    <property type="match status" value="1"/>
</dbReference>
<dbReference type="Pfam" id="PF00069">
    <property type="entry name" value="Pkinase"/>
    <property type="match status" value="1"/>
</dbReference>
<keyword evidence="2 18" id="KW-0723">Serine/threonine-protein kinase</keyword>
<accession>A0A2P5BV01</accession>
<dbReference type="SMART" id="SM00108">
    <property type="entry name" value="B_lectin"/>
    <property type="match status" value="1"/>
</dbReference>
<dbReference type="Pfam" id="PF01453">
    <property type="entry name" value="B_lectin"/>
    <property type="match status" value="1"/>
</dbReference>
<keyword evidence="10 18" id="KW-0067">ATP-binding</keyword>
<comment type="catalytic activity">
    <reaction evidence="17 18">
        <text>L-seryl-[protein] + ATP = O-phospho-L-seryl-[protein] + ADP + H(+)</text>
        <dbReference type="Rhea" id="RHEA:17989"/>
        <dbReference type="Rhea" id="RHEA-COMP:9863"/>
        <dbReference type="Rhea" id="RHEA-COMP:11604"/>
        <dbReference type="ChEBI" id="CHEBI:15378"/>
        <dbReference type="ChEBI" id="CHEBI:29999"/>
        <dbReference type="ChEBI" id="CHEBI:30616"/>
        <dbReference type="ChEBI" id="CHEBI:83421"/>
        <dbReference type="ChEBI" id="CHEBI:456216"/>
        <dbReference type="EC" id="2.7.11.1"/>
    </reaction>
</comment>
<evidence type="ECO:0000256" key="12">
    <source>
        <dbReference type="ARBA" id="ARBA00023136"/>
    </source>
</evidence>
<sequence length="799" mass="89953">MFSLLPYLLITTSLVSCFVIAQNNGTVKIGASLTAGDKVSSWLSPSGDFALGFQQLSDNKDLFLLAIWFNKLPVKTVVWYAESSKNPTPKGSRVELTADRGLLLTDPQNQELWNTDPIISQVNFAIFNDSGNFVLVNSNSEKIWESFKHPTDTLLPTQILEKGDVVFSMQSSTNFSRGRFQLSLLEDGNLVLNSINLPSEYTNEKYYTSGTNINANSSSPGKQLEFNESGSIYVLRENNEIFTLTGAEKVSSADYYYRATLNFDGVFTKYTHPKNPTRDDSWSAVWSIPDDICIKSFVVRSSGACGYNRICRLNVDKRPVCECPRGFSLLDANDEYRGCKPNFFQSCEDTKSSAENMYAFQEIKDIDWPTGDYEVLQPSDTDKCKETCLNDCMCAVAIFRNSTCWKKKLPLTNGRLDSNIEARAFIKVRKSDFPLENPSSSTSQTKNQNAIIVAGSVLLGTSLFVNLLLVGGVSTGFFLIYKKKITRPQEDKDVSRFNLRCFSYDDLISATDEFKEELGRGSFGIVYKGVLKDTNEQVAVKKLDRAFRDSEKEFKAEVNVIGHTHHKNLVRLLGFCEEGEQRLLVYEFMSNGTLAGFLFGDMKPSWNQRIQIALGVARGLLYLHEECNTQIIHCDIKPQNILLDEFYNARIADFGLAKLLMNQSQTNTAIRGTKGYVAPEWFSNMPITVKVDVYSFGVLLLEIICCRRNVDIEMGTEEKAVLVYWAYDCYIEGAINALVENDMEAIHDLKNLERFLTVAIWCIQEDPSLRPTMKKVMLMLEGIVQVPVPPSPFMFGSNI</sequence>
<keyword evidence="5" id="KW-0812">Transmembrane</keyword>
<evidence type="ECO:0000313" key="24">
    <source>
        <dbReference type="Proteomes" id="UP000237105"/>
    </source>
</evidence>
<evidence type="ECO:0000256" key="16">
    <source>
        <dbReference type="ARBA" id="ARBA00047899"/>
    </source>
</evidence>
<keyword evidence="24" id="KW-1185">Reference proteome</keyword>
<evidence type="ECO:0000259" key="21">
    <source>
        <dbReference type="PROSITE" id="PS50011"/>
    </source>
</evidence>
<keyword evidence="11" id="KW-1133">Transmembrane helix</keyword>
<dbReference type="Gene3D" id="3.30.200.20">
    <property type="entry name" value="Phosphorylase Kinase, domain 1"/>
    <property type="match status" value="1"/>
</dbReference>
<dbReference type="OrthoDB" id="1930390at2759"/>
<comment type="subcellular location">
    <subcellularLocation>
        <location evidence="1">Membrane</location>
        <topology evidence="1">Single-pass type I membrane protein</topology>
    </subcellularLocation>
</comment>
<keyword evidence="6 20" id="KW-0732">Signal</keyword>
<dbReference type="GO" id="GO:0004674">
    <property type="term" value="F:protein serine/threonine kinase activity"/>
    <property type="evidence" value="ECO:0007669"/>
    <property type="project" value="UniProtKB-KW"/>
</dbReference>
<keyword evidence="8 18" id="KW-0547">Nucleotide-binding</keyword>
<feature type="domain" description="Protein kinase" evidence="21">
    <location>
        <begin position="512"/>
        <end position="794"/>
    </location>
</feature>
<feature type="chain" id="PRO_5015162223" description="Receptor-like serine/threonine-protein kinase" evidence="20">
    <location>
        <begin position="18"/>
        <end position="799"/>
    </location>
</feature>
<dbReference type="InterPro" id="IPR008271">
    <property type="entry name" value="Ser/Thr_kinase_AS"/>
</dbReference>
<dbReference type="InterPro" id="IPR011009">
    <property type="entry name" value="Kinase-like_dom_sf"/>
</dbReference>
<evidence type="ECO:0000256" key="3">
    <source>
        <dbReference type="ARBA" id="ARBA00022536"/>
    </source>
</evidence>
<dbReference type="GO" id="GO:0016020">
    <property type="term" value="C:membrane"/>
    <property type="evidence" value="ECO:0007669"/>
    <property type="project" value="UniProtKB-SubCell"/>
</dbReference>
<dbReference type="SUPFAM" id="SSF51110">
    <property type="entry name" value="alpha-D-mannose-specific plant lectins"/>
    <property type="match status" value="1"/>
</dbReference>
<evidence type="ECO:0000256" key="7">
    <source>
        <dbReference type="ARBA" id="ARBA00022734"/>
    </source>
</evidence>
<protein>
    <recommendedName>
        <fullName evidence="18">Receptor-like serine/threonine-protein kinase</fullName>
        <ecNumber evidence="18">2.7.11.1</ecNumber>
    </recommendedName>
</protein>
<keyword evidence="4 18" id="KW-0808">Transferase</keyword>
<keyword evidence="9 18" id="KW-0418">Kinase</keyword>
<dbReference type="GO" id="GO:0030246">
    <property type="term" value="F:carbohydrate binding"/>
    <property type="evidence" value="ECO:0007669"/>
    <property type="project" value="UniProtKB-KW"/>
</dbReference>
<dbReference type="Proteomes" id="UP000237105">
    <property type="component" value="Unassembled WGS sequence"/>
</dbReference>
<comment type="caution">
    <text evidence="23">The sequence shown here is derived from an EMBL/GenBank/DDBJ whole genome shotgun (WGS) entry which is preliminary data.</text>
</comment>
<reference evidence="24" key="1">
    <citation type="submission" date="2016-06" db="EMBL/GenBank/DDBJ databases">
        <title>Parallel loss of symbiosis genes in relatives of nitrogen-fixing non-legume Parasponia.</title>
        <authorList>
            <person name="Van Velzen R."/>
            <person name="Holmer R."/>
            <person name="Bu F."/>
            <person name="Rutten L."/>
            <person name="Van Zeijl A."/>
            <person name="Liu W."/>
            <person name="Santuari L."/>
            <person name="Cao Q."/>
            <person name="Sharma T."/>
            <person name="Shen D."/>
            <person name="Roswanjaya Y."/>
            <person name="Wardhani T."/>
            <person name="Kalhor M.S."/>
            <person name="Jansen J."/>
            <person name="Van den Hoogen J."/>
            <person name="Gungor B."/>
            <person name="Hartog M."/>
            <person name="Hontelez J."/>
            <person name="Verver J."/>
            <person name="Yang W.-C."/>
            <person name="Schijlen E."/>
            <person name="Repin R."/>
            <person name="Schilthuizen M."/>
            <person name="Schranz E."/>
            <person name="Heidstra R."/>
            <person name="Miyata K."/>
            <person name="Fedorova E."/>
            <person name="Kohlen W."/>
            <person name="Bisseling T."/>
            <person name="Smit S."/>
            <person name="Geurts R."/>
        </authorList>
    </citation>
    <scope>NUCLEOTIDE SEQUENCE [LARGE SCALE GENOMIC DNA]</scope>
    <source>
        <strain evidence="24">cv. WU1-14</strain>
    </source>
</reference>
<dbReference type="GO" id="GO:0005524">
    <property type="term" value="F:ATP binding"/>
    <property type="evidence" value="ECO:0007669"/>
    <property type="project" value="UniProtKB-UniRule"/>
</dbReference>
<dbReference type="PROSITE" id="PS00108">
    <property type="entry name" value="PROTEIN_KINASE_ST"/>
    <property type="match status" value="1"/>
</dbReference>
<name>A0A2P5BV01_PARAD</name>
<dbReference type="PROSITE" id="PS50927">
    <property type="entry name" value="BULB_LECTIN"/>
    <property type="match status" value="1"/>
</dbReference>
<comment type="similarity">
    <text evidence="18">Belongs to the protein kinase superfamily. Ser/Thr protein kinase family.</text>
</comment>
<evidence type="ECO:0000256" key="19">
    <source>
        <dbReference type="PROSITE-ProRule" id="PRU10141"/>
    </source>
</evidence>
<dbReference type="PANTHER" id="PTHR47976">
    <property type="entry name" value="G-TYPE LECTIN S-RECEPTOR-LIKE SERINE/THREONINE-PROTEIN KINASE SD2-5"/>
    <property type="match status" value="1"/>
</dbReference>
<dbReference type="AlphaFoldDB" id="A0A2P5BV01"/>
<dbReference type="InterPro" id="IPR051343">
    <property type="entry name" value="G-type_lectin_kinases/EP1-like"/>
</dbReference>
<keyword evidence="12" id="KW-0472">Membrane</keyword>
<evidence type="ECO:0000256" key="2">
    <source>
        <dbReference type="ARBA" id="ARBA00022527"/>
    </source>
</evidence>
<keyword evidence="3" id="KW-0245">EGF-like domain</keyword>
<evidence type="ECO:0000256" key="9">
    <source>
        <dbReference type="ARBA" id="ARBA00022777"/>
    </source>
</evidence>
<dbReference type="Gene3D" id="1.10.510.10">
    <property type="entry name" value="Transferase(Phosphotransferase) domain 1"/>
    <property type="match status" value="1"/>
</dbReference>
<dbReference type="InterPro" id="IPR024171">
    <property type="entry name" value="SRK-like_kinase"/>
</dbReference>
<evidence type="ECO:0000256" key="11">
    <source>
        <dbReference type="ARBA" id="ARBA00022989"/>
    </source>
</evidence>
<dbReference type="GO" id="GO:0106310">
    <property type="term" value="F:protein serine kinase activity"/>
    <property type="evidence" value="ECO:0007669"/>
    <property type="project" value="RHEA"/>
</dbReference>
<dbReference type="FunFam" id="3.30.200.20:FF:000059">
    <property type="entry name" value="S-receptor-like serine/threonine-protein kinase"/>
    <property type="match status" value="1"/>
</dbReference>
<dbReference type="EC" id="2.7.11.1" evidence="18"/>
<dbReference type="PIRSF" id="PIRSF000641">
    <property type="entry name" value="SRK"/>
    <property type="match status" value="1"/>
</dbReference>
<comment type="catalytic activity">
    <reaction evidence="16 18">
        <text>L-threonyl-[protein] + ATP = O-phospho-L-threonyl-[protein] + ADP + H(+)</text>
        <dbReference type="Rhea" id="RHEA:46608"/>
        <dbReference type="Rhea" id="RHEA-COMP:11060"/>
        <dbReference type="Rhea" id="RHEA-COMP:11605"/>
        <dbReference type="ChEBI" id="CHEBI:15378"/>
        <dbReference type="ChEBI" id="CHEBI:30013"/>
        <dbReference type="ChEBI" id="CHEBI:30616"/>
        <dbReference type="ChEBI" id="CHEBI:61977"/>
        <dbReference type="ChEBI" id="CHEBI:456216"/>
        <dbReference type="EC" id="2.7.11.1"/>
    </reaction>
</comment>
<feature type="domain" description="Bulb-type lectin" evidence="22">
    <location>
        <begin position="24"/>
        <end position="148"/>
    </location>
</feature>
<feature type="signal peptide" evidence="20">
    <location>
        <begin position="1"/>
        <end position="17"/>
    </location>
</feature>
<dbReference type="PROSITE" id="PS50011">
    <property type="entry name" value="PROTEIN_KINASE_DOM"/>
    <property type="match status" value="1"/>
</dbReference>
<keyword evidence="15" id="KW-0325">Glycoprotein</keyword>
<dbReference type="Gene3D" id="2.90.10.10">
    <property type="entry name" value="Bulb-type lectin domain"/>
    <property type="match status" value="2"/>
</dbReference>
<evidence type="ECO:0000256" key="1">
    <source>
        <dbReference type="ARBA" id="ARBA00004479"/>
    </source>
</evidence>
<evidence type="ECO:0000256" key="18">
    <source>
        <dbReference type="PIRNR" id="PIRNR000641"/>
    </source>
</evidence>
<gene>
    <name evidence="23" type="ORF">PanWU01x14_207350</name>
</gene>
<dbReference type="CDD" id="cd14066">
    <property type="entry name" value="STKc_IRAK"/>
    <property type="match status" value="1"/>
</dbReference>
<dbReference type="SUPFAM" id="SSF56112">
    <property type="entry name" value="Protein kinase-like (PK-like)"/>
    <property type="match status" value="1"/>
</dbReference>
<dbReference type="InterPro" id="IPR001480">
    <property type="entry name" value="Bulb-type_lectin_dom"/>
</dbReference>
<dbReference type="InterPro" id="IPR017441">
    <property type="entry name" value="Protein_kinase_ATP_BS"/>
</dbReference>
<keyword evidence="14 23" id="KW-0675">Receptor</keyword>
<evidence type="ECO:0000256" key="6">
    <source>
        <dbReference type="ARBA" id="ARBA00022729"/>
    </source>
</evidence>
<feature type="binding site" evidence="19">
    <location>
        <position position="542"/>
    </location>
    <ligand>
        <name>ATP</name>
        <dbReference type="ChEBI" id="CHEBI:30616"/>
    </ligand>
</feature>
<dbReference type="FunFam" id="1.10.510.10:FF:000237">
    <property type="entry name" value="G-type lectin S-receptor-like serine/threonine-protein kinase"/>
    <property type="match status" value="1"/>
</dbReference>
<evidence type="ECO:0000256" key="13">
    <source>
        <dbReference type="ARBA" id="ARBA00023157"/>
    </source>
</evidence>
<evidence type="ECO:0000256" key="10">
    <source>
        <dbReference type="ARBA" id="ARBA00022840"/>
    </source>
</evidence>
<dbReference type="InterPro" id="IPR036426">
    <property type="entry name" value="Bulb-type_lectin_dom_sf"/>
</dbReference>
<evidence type="ECO:0000259" key="22">
    <source>
        <dbReference type="PROSITE" id="PS50927"/>
    </source>
</evidence>
<dbReference type="CDD" id="cd01098">
    <property type="entry name" value="PAN_AP_plant"/>
    <property type="match status" value="1"/>
</dbReference>